<keyword evidence="2" id="KW-1133">Transmembrane helix</keyword>
<keyword evidence="2" id="KW-0812">Transmembrane</keyword>
<feature type="compositionally biased region" description="Low complexity" evidence="1">
    <location>
        <begin position="428"/>
        <end position="439"/>
    </location>
</feature>
<feature type="compositionally biased region" description="Acidic residues" evidence="1">
    <location>
        <begin position="440"/>
        <end position="450"/>
    </location>
</feature>
<proteinExistence type="predicted"/>
<protein>
    <submittedName>
        <fullName evidence="3">Uncharacterized protein</fullName>
    </submittedName>
</protein>
<evidence type="ECO:0000313" key="3">
    <source>
        <dbReference type="EMBL" id="KAJ7705374.1"/>
    </source>
</evidence>
<comment type="caution">
    <text evidence="3">The sequence shown here is derived from an EMBL/GenBank/DDBJ whole genome shotgun (WGS) entry which is preliminary data.</text>
</comment>
<reference evidence="3" key="1">
    <citation type="submission" date="2023-03" db="EMBL/GenBank/DDBJ databases">
        <title>Massive genome expansion in bonnet fungi (Mycena s.s.) driven by repeated elements and novel gene families across ecological guilds.</title>
        <authorList>
            <consortium name="Lawrence Berkeley National Laboratory"/>
            <person name="Harder C.B."/>
            <person name="Miyauchi S."/>
            <person name="Viragh M."/>
            <person name="Kuo A."/>
            <person name="Thoen E."/>
            <person name="Andreopoulos B."/>
            <person name="Lu D."/>
            <person name="Skrede I."/>
            <person name="Drula E."/>
            <person name="Henrissat B."/>
            <person name="Morin E."/>
            <person name="Kohler A."/>
            <person name="Barry K."/>
            <person name="LaButti K."/>
            <person name="Morin E."/>
            <person name="Salamov A."/>
            <person name="Lipzen A."/>
            <person name="Mereny Z."/>
            <person name="Hegedus B."/>
            <person name="Baldrian P."/>
            <person name="Stursova M."/>
            <person name="Weitz H."/>
            <person name="Taylor A."/>
            <person name="Grigoriev I.V."/>
            <person name="Nagy L.G."/>
            <person name="Martin F."/>
            <person name="Kauserud H."/>
        </authorList>
    </citation>
    <scope>NUCLEOTIDE SEQUENCE</scope>
    <source>
        <strain evidence="3">CBHHK067</strain>
    </source>
</reference>
<keyword evidence="2" id="KW-0472">Membrane</keyword>
<name>A0AAD7M893_MYCRO</name>
<dbReference type="AlphaFoldDB" id="A0AAD7M893"/>
<accession>A0AAD7M893</accession>
<sequence length="642" mass="70112">MFCSTAFWAYGAYLWIIGWGLYATADMEIPANDHRDAEIPTNAFNALLMVAFSWLACTTRWTVHEATTLATVAISRGERQVVSWARHTASVLLSCGSMLRVLGSFPKSSCLRLLEVMTKTMCAARRVASAAINKTQPLMGTAFSELASTIRWTVYNVATLATVAVSEGGRQLVSWYGHADSALLSLGLLLRDLQYFSNVYALRMGKVERRLLRASVRPLCAAQDVVVQWSYNVCLAVHLSIEMLWTLSSSRCRRVLKATTRTLRAAPHFFQHWAHIGWYHCMASPLVKGASLLWVLLGAECHRACKANLQTMLAAESGTRELFPRWTYITEVAPLPRLRDPAEPRHPRDFRTLPPTILPPCICERPPPVVACPPAGLTPLLPLILAECKCETPPPVPYEVHLPRLFDLLCVRAARQEVLDFIADHRTPSPTSSPSSYSSSEEEEEEEDSSPEQNVVDRRKLARRSLGMFPTTPRVLSPILEVSSIASSSAPSSVASSSAPPSPGGSVSSEDGSDGTASVCPSPTLPTPRRVDVFKAREAQAQFLSFSANLKLPSVARKPTTQEEDFQTNAAVMIGAFSAGSGAWGTGASLKAPSRLLPGFGEQDTPLAIAKQVVSQFDSSEIDLERTCRPDCEELYCGGECA</sequence>
<feature type="transmembrane region" description="Helical" evidence="2">
    <location>
        <begin position="6"/>
        <end position="25"/>
    </location>
</feature>
<dbReference type="Proteomes" id="UP001221757">
    <property type="component" value="Unassembled WGS sequence"/>
</dbReference>
<feature type="region of interest" description="Disordered" evidence="1">
    <location>
        <begin position="490"/>
        <end position="526"/>
    </location>
</feature>
<evidence type="ECO:0000313" key="4">
    <source>
        <dbReference type="Proteomes" id="UP001221757"/>
    </source>
</evidence>
<dbReference type="EMBL" id="JARKIE010000008">
    <property type="protein sequence ID" value="KAJ7705374.1"/>
    <property type="molecule type" value="Genomic_DNA"/>
</dbReference>
<gene>
    <name evidence="3" type="ORF">B0H17DRAFT_666501</name>
</gene>
<evidence type="ECO:0000256" key="1">
    <source>
        <dbReference type="SAM" id="MobiDB-lite"/>
    </source>
</evidence>
<organism evidence="3 4">
    <name type="scientific">Mycena rosella</name>
    <name type="common">Pink bonnet</name>
    <name type="synonym">Agaricus rosellus</name>
    <dbReference type="NCBI Taxonomy" id="1033263"/>
    <lineage>
        <taxon>Eukaryota</taxon>
        <taxon>Fungi</taxon>
        <taxon>Dikarya</taxon>
        <taxon>Basidiomycota</taxon>
        <taxon>Agaricomycotina</taxon>
        <taxon>Agaricomycetes</taxon>
        <taxon>Agaricomycetidae</taxon>
        <taxon>Agaricales</taxon>
        <taxon>Marasmiineae</taxon>
        <taxon>Mycenaceae</taxon>
        <taxon>Mycena</taxon>
    </lineage>
</organism>
<feature type="region of interest" description="Disordered" evidence="1">
    <location>
        <begin position="424"/>
        <end position="457"/>
    </location>
</feature>
<feature type="compositionally biased region" description="Low complexity" evidence="1">
    <location>
        <begin position="490"/>
        <end position="509"/>
    </location>
</feature>
<keyword evidence="4" id="KW-1185">Reference proteome</keyword>
<evidence type="ECO:0000256" key="2">
    <source>
        <dbReference type="SAM" id="Phobius"/>
    </source>
</evidence>